<evidence type="ECO:0000313" key="3">
    <source>
        <dbReference type="Proteomes" id="UP000823641"/>
    </source>
</evidence>
<reference evidence="2" key="2">
    <citation type="journal article" date="2021" name="PeerJ">
        <title>Extensive microbial diversity within the chicken gut microbiome revealed by metagenomics and culture.</title>
        <authorList>
            <person name="Gilroy R."/>
            <person name="Ravi A."/>
            <person name="Getino M."/>
            <person name="Pursley I."/>
            <person name="Horton D.L."/>
            <person name="Alikhan N.F."/>
            <person name="Baker D."/>
            <person name="Gharbi K."/>
            <person name="Hall N."/>
            <person name="Watson M."/>
            <person name="Adriaenssens E.M."/>
            <person name="Foster-Nyarko E."/>
            <person name="Jarju S."/>
            <person name="Secka A."/>
            <person name="Antonio M."/>
            <person name="Oren A."/>
            <person name="Chaudhuri R.R."/>
            <person name="La Ragione R."/>
            <person name="Hildebrand F."/>
            <person name="Pallen M.J."/>
        </authorList>
    </citation>
    <scope>NUCLEOTIDE SEQUENCE</scope>
    <source>
        <strain evidence="2">G3-3990</strain>
    </source>
</reference>
<keyword evidence="1" id="KW-1133">Transmembrane helix</keyword>
<organism evidence="2 3">
    <name type="scientific">Candidatus Gallipaludibacter merdavium</name>
    <dbReference type="NCBI Taxonomy" id="2840839"/>
    <lineage>
        <taxon>Bacteria</taxon>
        <taxon>Pseudomonadati</taxon>
        <taxon>Bacteroidota</taxon>
        <taxon>Bacteroidia</taxon>
        <taxon>Bacteroidales</taxon>
        <taxon>Candidatus Gallipaludibacter</taxon>
    </lineage>
</organism>
<dbReference type="Proteomes" id="UP000823641">
    <property type="component" value="Unassembled WGS sequence"/>
</dbReference>
<accession>A0A9D9N4B6</accession>
<feature type="transmembrane region" description="Helical" evidence="1">
    <location>
        <begin position="96"/>
        <end position="118"/>
    </location>
</feature>
<sequence>MEELKNNAGSLPVLDKRKAESIIVLFLTSIFALALRESSAMFWFWCTIDVFIALWYNVKVWGKENAVKVVLWSLLALVPSWLLGIAMVYDTKLLKMIVLAVIPLATLFVCIYSLVLMHKKRYFNVPSVDSFFLFANFLVMMVLVIAYRMLMVYGSW</sequence>
<comment type="caution">
    <text evidence="2">The sequence shown here is derived from an EMBL/GenBank/DDBJ whole genome shotgun (WGS) entry which is preliminary data.</text>
</comment>
<feature type="transmembrane region" description="Helical" evidence="1">
    <location>
        <begin position="19"/>
        <end position="35"/>
    </location>
</feature>
<keyword evidence="1" id="KW-0472">Membrane</keyword>
<evidence type="ECO:0000313" key="2">
    <source>
        <dbReference type="EMBL" id="MBO8459857.1"/>
    </source>
</evidence>
<feature type="transmembrane region" description="Helical" evidence="1">
    <location>
        <begin position="130"/>
        <end position="150"/>
    </location>
</feature>
<protein>
    <submittedName>
        <fullName evidence="2">Uncharacterized protein</fullName>
    </submittedName>
</protein>
<keyword evidence="1" id="KW-0812">Transmembrane</keyword>
<reference evidence="2" key="1">
    <citation type="submission" date="2020-10" db="EMBL/GenBank/DDBJ databases">
        <authorList>
            <person name="Gilroy R."/>
        </authorList>
    </citation>
    <scope>NUCLEOTIDE SEQUENCE</scope>
    <source>
        <strain evidence="2">G3-3990</strain>
    </source>
</reference>
<evidence type="ECO:0000256" key="1">
    <source>
        <dbReference type="SAM" id="Phobius"/>
    </source>
</evidence>
<feature type="transmembrane region" description="Helical" evidence="1">
    <location>
        <begin position="42"/>
        <end position="58"/>
    </location>
</feature>
<proteinExistence type="predicted"/>
<gene>
    <name evidence="2" type="ORF">IAA73_05935</name>
</gene>
<name>A0A9D9N4B6_9BACT</name>
<feature type="transmembrane region" description="Helical" evidence="1">
    <location>
        <begin position="70"/>
        <end position="89"/>
    </location>
</feature>
<dbReference type="EMBL" id="JADIMG010000058">
    <property type="protein sequence ID" value="MBO8459857.1"/>
    <property type="molecule type" value="Genomic_DNA"/>
</dbReference>
<dbReference type="AlphaFoldDB" id="A0A9D9N4B6"/>